<dbReference type="STRING" id="1121391.SAMN02745206_02295"/>
<dbReference type="PROSITE" id="PS50112">
    <property type="entry name" value="PAS"/>
    <property type="match status" value="1"/>
</dbReference>
<dbReference type="Gene3D" id="3.30.450.20">
    <property type="entry name" value="PAS domain"/>
    <property type="match status" value="1"/>
</dbReference>
<dbReference type="GO" id="GO:0000155">
    <property type="term" value="F:phosphorelay sensor kinase activity"/>
    <property type="evidence" value="ECO:0007669"/>
    <property type="project" value="InterPro"/>
</dbReference>
<dbReference type="EC" id="2.7.13.3" evidence="2"/>
<keyword evidence="7" id="KW-1185">Reference proteome</keyword>
<gene>
    <name evidence="6" type="ORF">SAMN02745206_02295</name>
</gene>
<dbReference type="InterPro" id="IPR000014">
    <property type="entry name" value="PAS"/>
</dbReference>
<dbReference type="Proteomes" id="UP000184076">
    <property type="component" value="Unassembled WGS sequence"/>
</dbReference>
<evidence type="ECO:0000259" key="4">
    <source>
        <dbReference type="PROSITE" id="PS50109"/>
    </source>
</evidence>
<dbReference type="InterPro" id="IPR036097">
    <property type="entry name" value="HisK_dim/P_sf"/>
</dbReference>
<dbReference type="Gene3D" id="1.10.287.130">
    <property type="match status" value="1"/>
</dbReference>
<dbReference type="CDD" id="cd00082">
    <property type="entry name" value="HisKA"/>
    <property type="match status" value="1"/>
</dbReference>
<feature type="domain" description="PAS" evidence="5">
    <location>
        <begin position="123"/>
        <end position="168"/>
    </location>
</feature>
<dbReference type="SMART" id="SM00091">
    <property type="entry name" value="PAS"/>
    <property type="match status" value="1"/>
</dbReference>
<dbReference type="SMART" id="SM00387">
    <property type="entry name" value="HATPase_c"/>
    <property type="match status" value="1"/>
</dbReference>
<evidence type="ECO:0000259" key="5">
    <source>
        <dbReference type="PROSITE" id="PS50112"/>
    </source>
</evidence>
<name>A0A1M5CVK3_9BACT</name>
<dbReference type="InterPro" id="IPR005467">
    <property type="entry name" value="His_kinase_dom"/>
</dbReference>
<dbReference type="PANTHER" id="PTHR43065">
    <property type="entry name" value="SENSOR HISTIDINE KINASE"/>
    <property type="match status" value="1"/>
</dbReference>
<dbReference type="EMBL" id="FQVB01000021">
    <property type="protein sequence ID" value="SHF58748.1"/>
    <property type="molecule type" value="Genomic_DNA"/>
</dbReference>
<evidence type="ECO:0000256" key="2">
    <source>
        <dbReference type="ARBA" id="ARBA00012438"/>
    </source>
</evidence>
<dbReference type="CDD" id="cd00130">
    <property type="entry name" value="PAS"/>
    <property type="match status" value="1"/>
</dbReference>
<dbReference type="SUPFAM" id="SSF55785">
    <property type="entry name" value="PYP-like sensor domain (PAS domain)"/>
    <property type="match status" value="1"/>
</dbReference>
<dbReference type="Pfam" id="PF00512">
    <property type="entry name" value="HisKA"/>
    <property type="match status" value="1"/>
</dbReference>
<proteinExistence type="predicted"/>
<evidence type="ECO:0000313" key="6">
    <source>
        <dbReference type="EMBL" id="SHF58748.1"/>
    </source>
</evidence>
<dbReference type="SUPFAM" id="SSF51735">
    <property type="entry name" value="NAD(P)-binding Rossmann-fold domains"/>
    <property type="match status" value="1"/>
</dbReference>
<protein>
    <recommendedName>
        <fullName evidence="2">histidine kinase</fullName>
        <ecNumber evidence="2">2.7.13.3</ecNumber>
    </recommendedName>
</protein>
<dbReference type="PANTHER" id="PTHR43065:SF42">
    <property type="entry name" value="TWO-COMPONENT SENSOR PPRA"/>
    <property type="match status" value="1"/>
</dbReference>
<dbReference type="Pfam" id="PF08448">
    <property type="entry name" value="PAS_4"/>
    <property type="match status" value="1"/>
</dbReference>
<dbReference type="SMART" id="SM00388">
    <property type="entry name" value="HisKA"/>
    <property type="match status" value="1"/>
</dbReference>
<dbReference type="InterPro" id="IPR004358">
    <property type="entry name" value="Sig_transdc_His_kin-like_C"/>
</dbReference>
<dbReference type="InterPro" id="IPR003594">
    <property type="entry name" value="HATPase_dom"/>
</dbReference>
<organism evidence="6 7">
    <name type="scientific">Desulfacinum infernum DSM 9756</name>
    <dbReference type="NCBI Taxonomy" id="1121391"/>
    <lineage>
        <taxon>Bacteria</taxon>
        <taxon>Pseudomonadati</taxon>
        <taxon>Thermodesulfobacteriota</taxon>
        <taxon>Syntrophobacteria</taxon>
        <taxon>Syntrophobacterales</taxon>
        <taxon>Syntrophobacteraceae</taxon>
        <taxon>Desulfacinum</taxon>
    </lineage>
</organism>
<dbReference type="InterPro" id="IPR003661">
    <property type="entry name" value="HisK_dim/P_dom"/>
</dbReference>
<dbReference type="AlphaFoldDB" id="A0A1M5CVK3"/>
<keyword evidence="3" id="KW-0597">Phosphoprotein</keyword>
<dbReference type="InterPro" id="IPR035965">
    <property type="entry name" value="PAS-like_dom_sf"/>
</dbReference>
<dbReference type="Pfam" id="PF02518">
    <property type="entry name" value="HATPase_c"/>
    <property type="match status" value="1"/>
</dbReference>
<dbReference type="Gene3D" id="3.40.50.720">
    <property type="entry name" value="NAD(P)-binding Rossmann-like Domain"/>
    <property type="match status" value="1"/>
</dbReference>
<dbReference type="InterPro" id="IPR013656">
    <property type="entry name" value="PAS_4"/>
</dbReference>
<accession>A0A1M5CVK3</accession>
<dbReference type="SUPFAM" id="SSF55874">
    <property type="entry name" value="ATPase domain of HSP90 chaperone/DNA topoisomerase II/histidine kinase"/>
    <property type="match status" value="1"/>
</dbReference>
<dbReference type="InterPro" id="IPR036291">
    <property type="entry name" value="NAD(P)-bd_dom_sf"/>
</dbReference>
<dbReference type="PRINTS" id="PR00344">
    <property type="entry name" value="BCTRLSENSOR"/>
</dbReference>
<reference evidence="7" key="1">
    <citation type="submission" date="2016-11" db="EMBL/GenBank/DDBJ databases">
        <authorList>
            <person name="Varghese N."/>
            <person name="Submissions S."/>
        </authorList>
    </citation>
    <scope>NUCLEOTIDE SEQUENCE [LARGE SCALE GENOMIC DNA]</scope>
    <source>
        <strain evidence="7">DSM 9756</strain>
    </source>
</reference>
<evidence type="ECO:0000256" key="1">
    <source>
        <dbReference type="ARBA" id="ARBA00000085"/>
    </source>
</evidence>
<dbReference type="NCBIfam" id="TIGR00229">
    <property type="entry name" value="sensory_box"/>
    <property type="match status" value="1"/>
</dbReference>
<dbReference type="PROSITE" id="PS50109">
    <property type="entry name" value="HIS_KIN"/>
    <property type="match status" value="1"/>
</dbReference>
<comment type="catalytic activity">
    <reaction evidence="1">
        <text>ATP + protein L-histidine = ADP + protein N-phospho-L-histidine.</text>
        <dbReference type="EC" id="2.7.13.3"/>
    </reaction>
</comment>
<feature type="domain" description="Histidine kinase" evidence="4">
    <location>
        <begin position="277"/>
        <end position="497"/>
    </location>
</feature>
<evidence type="ECO:0000313" key="7">
    <source>
        <dbReference type="Proteomes" id="UP000184076"/>
    </source>
</evidence>
<dbReference type="SUPFAM" id="SSF47384">
    <property type="entry name" value="Homodimeric domain of signal transducing histidine kinase"/>
    <property type="match status" value="1"/>
</dbReference>
<dbReference type="Gene3D" id="3.30.565.10">
    <property type="entry name" value="Histidine kinase-like ATPase, C-terminal domain"/>
    <property type="match status" value="1"/>
</dbReference>
<dbReference type="InterPro" id="IPR036890">
    <property type="entry name" value="HATPase_C_sf"/>
</dbReference>
<dbReference type="RefSeq" id="WP_073039580.1">
    <property type="nucleotide sequence ID" value="NZ_FQVB01000021.1"/>
</dbReference>
<evidence type="ECO:0000256" key="3">
    <source>
        <dbReference type="ARBA" id="ARBA00022553"/>
    </source>
</evidence>
<sequence>MLKIGIIGGGRRCERILSLLEEGRLRHLQAEVVAVADINPEAPGYVRARQRGIYTTTNYMDFFDLPQLDLVIELTGNEALLHDLLRHKPPDLRVLDLAMSRICEDLVCFEAELENRERRIQFTERYLKQLLQVVRDPIMVLSPDRTIVDANDALFDSVGMSRAEVIGKRCHEVSHRSPEPCRGPHHACPLDDALSLRTSAHTIHEHHTSETRTRYYDVLAYPLTDERGEVVLVLEIWRDISTALERQVEEKTRQIKEDLARLVHEDKMIALGKLVASAVHEINNPLAAIHTFAKVMLRMVKRAQGSMGPEDLAEMEKFLEMVAGESKRCGDIVTNLLSFSRHQPLVRRPVQINDVTKRIVILLQHKMELQKIRLHLEPADDLPTIPGDLNQIQQTLMNLVFNAMEAMPEGDDLWIRTRFQADSGQVAVEVEDTGCGIPEEHLQKIFEPFFSTKSHDKGVGLGLAVVYGIIKEHRGEIEVESRVGKGTLFRVLFPAAGR</sequence>